<feature type="transmembrane region" description="Helical" evidence="1">
    <location>
        <begin position="144"/>
        <end position="165"/>
    </location>
</feature>
<proteinExistence type="predicted"/>
<accession>A0ABV6B827</accession>
<feature type="transmembrane region" description="Helical" evidence="1">
    <location>
        <begin position="9"/>
        <end position="28"/>
    </location>
</feature>
<reference evidence="2 3" key="1">
    <citation type="submission" date="2024-09" db="EMBL/GenBank/DDBJ databases">
        <authorList>
            <person name="Sun Q."/>
            <person name="Mori K."/>
        </authorList>
    </citation>
    <scope>NUCLEOTIDE SEQUENCE [LARGE SCALE GENOMIC DNA]</scope>
    <source>
        <strain evidence="2 3">KCTC 23315</strain>
    </source>
</reference>
<feature type="transmembrane region" description="Helical" evidence="1">
    <location>
        <begin position="104"/>
        <end position="132"/>
    </location>
</feature>
<keyword evidence="1" id="KW-0472">Membrane</keyword>
<feature type="transmembrane region" description="Helical" evidence="1">
    <location>
        <begin position="34"/>
        <end position="51"/>
    </location>
</feature>
<evidence type="ECO:0000256" key="1">
    <source>
        <dbReference type="SAM" id="Phobius"/>
    </source>
</evidence>
<dbReference type="Proteomes" id="UP001589813">
    <property type="component" value="Unassembled WGS sequence"/>
</dbReference>
<dbReference type="RefSeq" id="WP_377239878.1">
    <property type="nucleotide sequence ID" value="NZ_JBHLXP010000001.1"/>
</dbReference>
<comment type="caution">
    <text evidence="2">The sequence shown here is derived from an EMBL/GenBank/DDBJ whole genome shotgun (WGS) entry which is preliminary data.</text>
</comment>
<protein>
    <submittedName>
        <fullName evidence="2">DUF2938 domain-containing protein</fullName>
    </submittedName>
</protein>
<sequence length="172" mass="18352">MMDAFIDMAAAALVLGIGATLLLDGWSWLLNKGFGVKSLSFCLVGRWFALMRHGQFRHNGIGKAPAQTGECVLGWTAHYAIGVLFALPLLYWQGGQWLAAPTVAPALILGAVTVLMPFLLMQPAFGLGVAAAKTPAPWQARLKSLSSHLVFGVGLYLSALVYNAWSVSLLPV</sequence>
<dbReference type="EMBL" id="JBHLXP010000001">
    <property type="protein sequence ID" value="MFC0047030.1"/>
    <property type="molecule type" value="Genomic_DNA"/>
</dbReference>
<name>A0ABV6B827_9GAMM</name>
<dbReference type="Pfam" id="PF11158">
    <property type="entry name" value="DUF2938"/>
    <property type="match status" value="1"/>
</dbReference>
<gene>
    <name evidence="2" type="ORF">ACFFJP_01845</name>
</gene>
<feature type="transmembrane region" description="Helical" evidence="1">
    <location>
        <begin position="72"/>
        <end position="92"/>
    </location>
</feature>
<keyword evidence="1" id="KW-1133">Transmembrane helix</keyword>
<keyword evidence="3" id="KW-1185">Reference proteome</keyword>
<keyword evidence="1" id="KW-0812">Transmembrane</keyword>
<dbReference type="InterPro" id="IPR021329">
    <property type="entry name" value="DUF2938"/>
</dbReference>
<organism evidence="2 3">
    <name type="scientific">Rheinheimera tilapiae</name>
    <dbReference type="NCBI Taxonomy" id="875043"/>
    <lineage>
        <taxon>Bacteria</taxon>
        <taxon>Pseudomonadati</taxon>
        <taxon>Pseudomonadota</taxon>
        <taxon>Gammaproteobacteria</taxon>
        <taxon>Chromatiales</taxon>
        <taxon>Chromatiaceae</taxon>
        <taxon>Rheinheimera</taxon>
    </lineage>
</organism>
<evidence type="ECO:0000313" key="3">
    <source>
        <dbReference type="Proteomes" id="UP001589813"/>
    </source>
</evidence>
<evidence type="ECO:0000313" key="2">
    <source>
        <dbReference type="EMBL" id="MFC0047030.1"/>
    </source>
</evidence>